<evidence type="ECO:0000256" key="3">
    <source>
        <dbReference type="ARBA" id="ARBA00022490"/>
    </source>
</evidence>
<dbReference type="PANTHER" id="PTHR14871">
    <property type="entry name" value="DYNEIN REGULATORY COMPLEX PROTEIN 9"/>
    <property type="match status" value="1"/>
</dbReference>
<accession>A0A6P3XV19</accession>
<dbReference type="KEGG" id="dqu:106748148"/>
<organism evidence="8 9">
    <name type="scientific">Dinoponera quadriceps</name>
    <name type="common">South American ant</name>
    <dbReference type="NCBI Taxonomy" id="609295"/>
    <lineage>
        <taxon>Eukaryota</taxon>
        <taxon>Metazoa</taxon>
        <taxon>Ecdysozoa</taxon>
        <taxon>Arthropoda</taxon>
        <taxon>Hexapoda</taxon>
        <taxon>Insecta</taxon>
        <taxon>Pterygota</taxon>
        <taxon>Neoptera</taxon>
        <taxon>Endopterygota</taxon>
        <taxon>Hymenoptera</taxon>
        <taxon>Apocrita</taxon>
        <taxon>Aculeata</taxon>
        <taxon>Formicoidea</taxon>
        <taxon>Formicidae</taxon>
        <taxon>Ponerinae</taxon>
        <taxon>Ponerini</taxon>
        <taxon>Dinoponera</taxon>
    </lineage>
</organism>
<name>A0A6P3XV19_DINQU</name>
<dbReference type="RefSeq" id="XP_014481879.1">
    <property type="nucleotide sequence ID" value="XM_014626393.1"/>
</dbReference>
<dbReference type="GeneID" id="106748148"/>
<proteinExistence type="predicted"/>
<protein>
    <submittedName>
        <fullName evidence="9">IQ domain-containing protein D-like</fullName>
    </submittedName>
</protein>
<dbReference type="GO" id="GO:0005737">
    <property type="term" value="C:cytoplasm"/>
    <property type="evidence" value="ECO:0007669"/>
    <property type="project" value="TreeGrafter"/>
</dbReference>
<dbReference type="OrthoDB" id="10254713at2759"/>
<evidence type="ECO:0000256" key="2">
    <source>
        <dbReference type="ARBA" id="ARBA00004316"/>
    </source>
</evidence>
<keyword evidence="5" id="KW-0966">Cell projection</keyword>
<keyword evidence="8" id="KW-1185">Reference proteome</keyword>
<dbReference type="PANTHER" id="PTHR14871:SF1">
    <property type="entry name" value="DYNEIN REGULATORY COMPLEX PROTEIN 9"/>
    <property type="match status" value="1"/>
</dbReference>
<feature type="compositionally biased region" description="Basic and acidic residues" evidence="7">
    <location>
        <begin position="263"/>
        <end position="274"/>
    </location>
</feature>
<keyword evidence="3" id="KW-0963">Cytoplasm</keyword>
<comment type="subcellular location">
    <subcellularLocation>
        <location evidence="2">Cell projection</location>
    </subcellularLocation>
    <subcellularLocation>
        <location evidence="1">Cytoplasm</location>
        <location evidence="1">Cytoskeleton</location>
    </subcellularLocation>
</comment>
<dbReference type="CDD" id="cd23767">
    <property type="entry name" value="IQCD"/>
    <property type="match status" value="1"/>
</dbReference>
<evidence type="ECO:0000256" key="1">
    <source>
        <dbReference type="ARBA" id="ARBA00004245"/>
    </source>
</evidence>
<dbReference type="Proteomes" id="UP000515204">
    <property type="component" value="Unplaced"/>
</dbReference>
<dbReference type="GO" id="GO:0031514">
    <property type="term" value="C:motile cilium"/>
    <property type="evidence" value="ECO:0007669"/>
    <property type="project" value="TreeGrafter"/>
</dbReference>
<dbReference type="GO" id="GO:0005856">
    <property type="term" value="C:cytoskeleton"/>
    <property type="evidence" value="ECO:0007669"/>
    <property type="project" value="UniProtKB-SubCell"/>
</dbReference>
<evidence type="ECO:0000256" key="4">
    <source>
        <dbReference type="ARBA" id="ARBA00023212"/>
    </source>
</evidence>
<keyword evidence="4" id="KW-0206">Cytoskeleton</keyword>
<evidence type="ECO:0000313" key="8">
    <source>
        <dbReference type="Proteomes" id="UP000515204"/>
    </source>
</evidence>
<dbReference type="InterPro" id="IPR042618">
    <property type="entry name" value="IQCG"/>
</dbReference>
<sequence>MWNYVQKVLEKVFHDVRDNRRFDSLQKEIHEIAKKQESEHNLSVDAEIWQDQAEQLRELLEIDRKANEENRKKTISLDQKSDAQLLCEKLHGPFRCRTLDILNPVVAVLRPGYAEKWAKARLEQQDLKLKLQKTDMMDELSDNTREYSTEQIISAEMTAFLETDITDKKEQTAEWTKRYNEEIVQRQQEIDELKRKIEKQKFETEEMRALRDTRQEFIDECDAEEKRLQEEARYREKLNRAATIIQSAWRDYMVRHKLGQYKDLGEQTRSLEKSKKPRGAAGKKRR</sequence>
<evidence type="ECO:0000256" key="7">
    <source>
        <dbReference type="SAM" id="MobiDB-lite"/>
    </source>
</evidence>
<evidence type="ECO:0000256" key="6">
    <source>
        <dbReference type="SAM" id="Coils"/>
    </source>
</evidence>
<evidence type="ECO:0000313" key="9">
    <source>
        <dbReference type="RefSeq" id="XP_014481879.1"/>
    </source>
</evidence>
<keyword evidence="6" id="KW-0175">Coiled coil</keyword>
<evidence type="ECO:0000256" key="5">
    <source>
        <dbReference type="ARBA" id="ARBA00023273"/>
    </source>
</evidence>
<feature type="compositionally biased region" description="Basic residues" evidence="7">
    <location>
        <begin position="275"/>
        <end position="286"/>
    </location>
</feature>
<dbReference type="Gene3D" id="1.20.5.190">
    <property type="match status" value="1"/>
</dbReference>
<feature type="region of interest" description="Disordered" evidence="7">
    <location>
        <begin position="263"/>
        <end position="286"/>
    </location>
</feature>
<gene>
    <name evidence="9" type="primary">LOC106748148</name>
</gene>
<dbReference type="GO" id="GO:0044782">
    <property type="term" value="P:cilium organization"/>
    <property type="evidence" value="ECO:0007669"/>
    <property type="project" value="TreeGrafter"/>
</dbReference>
<feature type="coiled-coil region" evidence="6">
    <location>
        <begin position="176"/>
        <end position="227"/>
    </location>
</feature>
<reference evidence="9" key="1">
    <citation type="submission" date="2025-08" db="UniProtKB">
        <authorList>
            <consortium name="RefSeq"/>
        </authorList>
    </citation>
    <scope>IDENTIFICATION</scope>
</reference>
<dbReference type="AlphaFoldDB" id="A0A6P3XV19"/>
<dbReference type="PROSITE" id="PS50096">
    <property type="entry name" value="IQ"/>
    <property type="match status" value="1"/>
</dbReference>